<reference evidence="1 2" key="1">
    <citation type="submission" date="2015-09" db="EMBL/GenBank/DDBJ databases">
        <title>Genome sequence, genome mining and natural product profiling of a biocontrol bacterium Streptomyces malaysiensis F913.</title>
        <authorList>
            <person name="Xu Y."/>
            <person name="Wei J."/>
            <person name="Xie J."/>
            <person name="Li T."/>
            <person name="Zhou Z."/>
        </authorList>
    </citation>
    <scope>NUCLEOTIDE SEQUENCE [LARGE SCALE GENOMIC DNA]</scope>
    <source>
        <strain evidence="1 2">F913</strain>
    </source>
</reference>
<organism evidence="1 2">
    <name type="scientific">Streptomyces malaysiensis</name>
    <dbReference type="NCBI Taxonomy" id="92644"/>
    <lineage>
        <taxon>Bacteria</taxon>
        <taxon>Bacillati</taxon>
        <taxon>Actinomycetota</taxon>
        <taxon>Actinomycetes</taxon>
        <taxon>Kitasatosporales</taxon>
        <taxon>Streptomycetaceae</taxon>
        <taxon>Streptomyces</taxon>
        <taxon>Streptomyces violaceusniger group</taxon>
    </lineage>
</organism>
<sequence>MKGSAAPGALACAGPVGTEAVPGRPALHPAIPAIPAAPAVPAALSAASAVSVCLRVVPVPRGVHRLFNSVTLSLRQRVVSGCSE</sequence>
<dbReference type="EMBL" id="LJIW01000002">
    <property type="protein sequence ID" value="PNG93683.1"/>
    <property type="molecule type" value="Genomic_DNA"/>
</dbReference>
<evidence type="ECO:0000313" key="2">
    <source>
        <dbReference type="Proteomes" id="UP000236520"/>
    </source>
</evidence>
<proteinExistence type="predicted"/>
<gene>
    <name evidence="1" type="ORF">SMF913_29148</name>
</gene>
<protein>
    <submittedName>
        <fullName evidence="1">Uncharacterized protein</fullName>
    </submittedName>
</protein>
<dbReference type="Proteomes" id="UP000236520">
    <property type="component" value="Unassembled WGS sequence"/>
</dbReference>
<evidence type="ECO:0000313" key="1">
    <source>
        <dbReference type="EMBL" id="PNG93683.1"/>
    </source>
</evidence>
<dbReference type="AlphaFoldDB" id="A0A2J7Z071"/>
<accession>A0A2J7Z071</accession>
<keyword evidence="2" id="KW-1185">Reference proteome</keyword>
<name>A0A2J7Z071_STRMQ</name>
<comment type="caution">
    <text evidence="1">The sequence shown here is derived from an EMBL/GenBank/DDBJ whole genome shotgun (WGS) entry which is preliminary data.</text>
</comment>